<comment type="caution">
    <text evidence="1">The sequence shown here is derived from an EMBL/GenBank/DDBJ whole genome shotgun (WGS) entry which is preliminary data.</text>
</comment>
<reference evidence="1 2" key="1">
    <citation type="submission" date="2017-06" db="EMBL/GenBank/DDBJ databases">
        <title>Draft genome sequence of anaerobic fermentative bacterium Anaeromicrobium sediminis DY2726D isolated from West Pacific Ocean sediments.</title>
        <authorList>
            <person name="Zeng X."/>
        </authorList>
    </citation>
    <scope>NUCLEOTIDE SEQUENCE [LARGE SCALE GENOMIC DNA]</scope>
    <source>
        <strain evidence="1 2">DY2726D</strain>
    </source>
</reference>
<dbReference type="RefSeq" id="WP_095133053.1">
    <property type="nucleotide sequence ID" value="NZ_NIBG01000006.1"/>
</dbReference>
<gene>
    <name evidence="1" type="ORF">CCE28_08755</name>
</gene>
<evidence type="ECO:0000313" key="2">
    <source>
        <dbReference type="Proteomes" id="UP000216024"/>
    </source>
</evidence>
<dbReference type="EMBL" id="NIBG01000006">
    <property type="protein sequence ID" value="PAB59646.1"/>
    <property type="molecule type" value="Genomic_DNA"/>
</dbReference>
<protein>
    <recommendedName>
        <fullName evidence="3">Deacetylase PdaC domain-containing protein</fullName>
    </recommendedName>
</protein>
<name>A0A267MJE0_9FIRM</name>
<dbReference type="Proteomes" id="UP000216024">
    <property type="component" value="Unassembled WGS sequence"/>
</dbReference>
<evidence type="ECO:0000313" key="1">
    <source>
        <dbReference type="EMBL" id="PAB59646.1"/>
    </source>
</evidence>
<accession>A0A267MJE0</accession>
<evidence type="ECO:0008006" key="3">
    <source>
        <dbReference type="Google" id="ProtNLM"/>
    </source>
</evidence>
<keyword evidence="2" id="KW-1185">Reference proteome</keyword>
<dbReference type="AlphaFoldDB" id="A0A267MJE0"/>
<proteinExistence type="predicted"/>
<organism evidence="1 2">
    <name type="scientific">Anaeromicrobium sediminis</name>
    <dbReference type="NCBI Taxonomy" id="1478221"/>
    <lineage>
        <taxon>Bacteria</taxon>
        <taxon>Bacillati</taxon>
        <taxon>Bacillota</taxon>
        <taxon>Clostridia</taxon>
        <taxon>Peptostreptococcales</taxon>
        <taxon>Thermotaleaceae</taxon>
        <taxon>Anaeromicrobium</taxon>
    </lineage>
</organism>
<sequence length="205" mass="23918">MKKVKFSFLFIFIIISLLPGCTKKEEITYDIITEKIQDSNRNIDITYPQVKDYSKEEDSGFINSTLKKTADMYNEKDYMDVNVEHDITREDSMYLSVVYIGNGKREGVGEINIFKGVNMDLQNSKKLSINDLIKGNKEEELINVINEEAMNKDIEKLQNIEDLGFSLQRKKVLFFYRPSEKEDSEVIKLNIPNERLKNIVKIKLQ</sequence>